<organism evidence="7 8">
    <name type="scientific">Apatococcus fuscideae</name>
    <dbReference type="NCBI Taxonomy" id="2026836"/>
    <lineage>
        <taxon>Eukaryota</taxon>
        <taxon>Viridiplantae</taxon>
        <taxon>Chlorophyta</taxon>
        <taxon>core chlorophytes</taxon>
        <taxon>Trebouxiophyceae</taxon>
        <taxon>Chlorellales</taxon>
        <taxon>Chlorellaceae</taxon>
        <taxon>Apatococcus</taxon>
    </lineage>
</organism>
<dbReference type="SUPFAM" id="SSF51197">
    <property type="entry name" value="Clavaminate synthase-like"/>
    <property type="match status" value="1"/>
</dbReference>
<dbReference type="Pfam" id="PF03171">
    <property type="entry name" value="2OG-FeII_Oxy"/>
    <property type="match status" value="1"/>
</dbReference>
<proteinExistence type="inferred from homology"/>
<evidence type="ECO:0000259" key="6">
    <source>
        <dbReference type="PROSITE" id="PS51471"/>
    </source>
</evidence>
<feature type="domain" description="Fe2OG dioxygenase" evidence="6">
    <location>
        <begin position="279"/>
        <end position="380"/>
    </location>
</feature>
<dbReference type="GO" id="GO:0051213">
    <property type="term" value="F:dioxygenase activity"/>
    <property type="evidence" value="ECO:0007669"/>
    <property type="project" value="UniProtKB-ARBA"/>
</dbReference>
<dbReference type="PANTHER" id="PTHR10209">
    <property type="entry name" value="OXIDOREDUCTASE, 2OG-FE II OXYGENASE FAMILY PROTEIN"/>
    <property type="match status" value="1"/>
</dbReference>
<accession>A0AAW1SJQ8</accession>
<evidence type="ECO:0000256" key="1">
    <source>
        <dbReference type="ARBA" id="ARBA00008056"/>
    </source>
</evidence>
<dbReference type="PRINTS" id="PR00682">
    <property type="entry name" value="IPNSYNTHASE"/>
</dbReference>
<reference evidence="7 8" key="1">
    <citation type="journal article" date="2024" name="Nat. Commun.">
        <title>Phylogenomics reveals the evolutionary origins of lichenization in chlorophyte algae.</title>
        <authorList>
            <person name="Puginier C."/>
            <person name="Libourel C."/>
            <person name="Otte J."/>
            <person name="Skaloud P."/>
            <person name="Haon M."/>
            <person name="Grisel S."/>
            <person name="Petersen M."/>
            <person name="Berrin J.G."/>
            <person name="Delaux P.M."/>
            <person name="Dal Grande F."/>
            <person name="Keller J."/>
        </authorList>
    </citation>
    <scope>NUCLEOTIDE SEQUENCE [LARGE SCALE GENOMIC DNA]</scope>
    <source>
        <strain evidence="7 8">SAG 2523</strain>
    </source>
</reference>
<dbReference type="PANTHER" id="PTHR10209:SF867">
    <property type="entry name" value="2-OXOGLUTARATE (2OG) AND FE(II)-DEPENDENT OXYGENASE SUPERFAMILY PROTEIN"/>
    <property type="match status" value="1"/>
</dbReference>
<dbReference type="Pfam" id="PF14226">
    <property type="entry name" value="DIOX_N"/>
    <property type="match status" value="1"/>
</dbReference>
<evidence type="ECO:0000313" key="8">
    <source>
        <dbReference type="Proteomes" id="UP001485043"/>
    </source>
</evidence>
<comment type="similarity">
    <text evidence="1 5">Belongs to the iron/ascorbate-dependent oxidoreductase family.</text>
</comment>
<comment type="caution">
    <text evidence="7">The sequence shown here is derived from an EMBL/GenBank/DDBJ whole genome shotgun (WGS) entry which is preliminary data.</text>
</comment>
<evidence type="ECO:0000256" key="2">
    <source>
        <dbReference type="ARBA" id="ARBA00022723"/>
    </source>
</evidence>
<protein>
    <recommendedName>
        <fullName evidence="6">Fe2OG dioxygenase domain-containing protein</fullName>
    </recommendedName>
</protein>
<gene>
    <name evidence="7" type="ORF">WJX84_002065</name>
</gene>
<evidence type="ECO:0000313" key="7">
    <source>
        <dbReference type="EMBL" id="KAK9846041.1"/>
    </source>
</evidence>
<keyword evidence="4 5" id="KW-0408">Iron</keyword>
<dbReference type="Gene3D" id="2.60.120.330">
    <property type="entry name" value="B-lactam Antibiotic, Isopenicillin N Synthase, Chain"/>
    <property type="match status" value="1"/>
</dbReference>
<dbReference type="GO" id="GO:0046872">
    <property type="term" value="F:metal ion binding"/>
    <property type="evidence" value="ECO:0007669"/>
    <property type="project" value="UniProtKB-KW"/>
</dbReference>
<dbReference type="PROSITE" id="PS51471">
    <property type="entry name" value="FE2OG_OXY"/>
    <property type="match status" value="1"/>
</dbReference>
<dbReference type="InterPro" id="IPR044861">
    <property type="entry name" value="IPNS-like_FE2OG_OXY"/>
</dbReference>
<keyword evidence="8" id="KW-1185">Reference proteome</keyword>
<dbReference type="Proteomes" id="UP001485043">
    <property type="component" value="Unassembled WGS sequence"/>
</dbReference>
<name>A0AAW1SJQ8_9CHLO</name>
<keyword evidence="2 5" id="KW-0479">Metal-binding</keyword>
<evidence type="ECO:0000256" key="4">
    <source>
        <dbReference type="ARBA" id="ARBA00023004"/>
    </source>
</evidence>
<keyword evidence="3 5" id="KW-0560">Oxidoreductase</keyword>
<dbReference type="AlphaFoldDB" id="A0AAW1SJQ8"/>
<dbReference type="InterPro" id="IPR005123">
    <property type="entry name" value="Oxoglu/Fe-dep_dioxygenase_dom"/>
</dbReference>
<evidence type="ECO:0000256" key="5">
    <source>
        <dbReference type="RuleBase" id="RU003682"/>
    </source>
</evidence>
<dbReference type="EMBL" id="JALJOV010001580">
    <property type="protein sequence ID" value="KAK9846041.1"/>
    <property type="molecule type" value="Genomic_DNA"/>
</dbReference>
<sequence>MSSFSQQSLLVKKKLPGRAAKSKCLQRSFLPVLAVGGDPAPPWTIDQIAGLIFGASLLAIYLSLGKVDEWVARSQRQQMGLCPECGGLNEPKTSEIDFASAPSRRLTGSGPTTKSRHLASIPVIDLAQPDHLAAEEVAAACSSVGFFYVRNHGVDEAVIENQFVQSHAFFDLPLEEKLKIKANASQRGYYPYSMGSAKNSKGQHDQKEAFNVYGFESDSTHLPFHGHNLWPPETMLPDFRPAMLAYYDAMNQVGIRILRLLGLALKLGPDYFLPKFQASTSNIRCVHYLPQQYSPADGICGVGAHTDWGMLTVLATDAQPGLQISHEGSWIDVEPRPGHFVINIGDLLDRWTGGKFCSTLHRVINKTGKDRYSCPFFLAPDWNAKIEPLPGLQDPTINGSQKVVTCGEWLSMRRAAEYGGKPLVAL</sequence>
<evidence type="ECO:0000256" key="3">
    <source>
        <dbReference type="ARBA" id="ARBA00023002"/>
    </source>
</evidence>
<dbReference type="InterPro" id="IPR026992">
    <property type="entry name" value="DIOX_N"/>
</dbReference>
<dbReference type="InterPro" id="IPR027443">
    <property type="entry name" value="IPNS-like_sf"/>
</dbReference>